<reference evidence="1 2" key="2">
    <citation type="submission" date="2019-02" db="EMBL/GenBank/DDBJ databases">
        <title>'Lichenibacterium ramalinii' gen. nov. sp. nov., 'Lichenibacterium minor' gen. nov. sp. nov.</title>
        <authorList>
            <person name="Pankratov T."/>
        </authorList>
    </citation>
    <scope>NUCLEOTIDE SEQUENCE [LARGE SCALE GENOMIC DNA]</scope>
    <source>
        <strain evidence="1 2">RmlP001</strain>
    </source>
</reference>
<protein>
    <recommendedName>
        <fullName evidence="3">Abi-like protein</fullName>
    </recommendedName>
</protein>
<dbReference type="OrthoDB" id="9813050at2"/>
<evidence type="ECO:0008006" key="3">
    <source>
        <dbReference type="Google" id="ProtNLM"/>
    </source>
</evidence>
<comment type="caution">
    <text evidence="1">The sequence shown here is derived from an EMBL/GenBank/DDBJ whole genome shotgun (WGS) entry which is preliminary data.</text>
</comment>
<name>A0A4Q2R6S8_9HYPH</name>
<evidence type="ECO:0000313" key="1">
    <source>
        <dbReference type="EMBL" id="RYB01651.1"/>
    </source>
</evidence>
<dbReference type="Proteomes" id="UP000289411">
    <property type="component" value="Unassembled WGS sequence"/>
</dbReference>
<gene>
    <name evidence="1" type="ORF">D3272_25015</name>
</gene>
<reference evidence="1 2" key="1">
    <citation type="submission" date="2018-09" db="EMBL/GenBank/DDBJ databases">
        <authorList>
            <person name="Grouzdev D.S."/>
            <person name="Krutkina M.S."/>
        </authorList>
    </citation>
    <scope>NUCLEOTIDE SEQUENCE [LARGE SCALE GENOMIC DNA]</scope>
    <source>
        <strain evidence="1 2">RmlP001</strain>
    </source>
</reference>
<organism evidence="1 2">
    <name type="scientific">Lichenibacterium ramalinae</name>
    <dbReference type="NCBI Taxonomy" id="2316527"/>
    <lineage>
        <taxon>Bacteria</taxon>
        <taxon>Pseudomonadati</taxon>
        <taxon>Pseudomonadota</taxon>
        <taxon>Alphaproteobacteria</taxon>
        <taxon>Hyphomicrobiales</taxon>
        <taxon>Lichenihabitantaceae</taxon>
        <taxon>Lichenibacterium</taxon>
    </lineage>
</organism>
<proteinExistence type="predicted"/>
<keyword evidence="2" id="KW-1185">Reference proteome</keyword>
<accession>A0A4Q2R6S8</accession>
<evidence type="ECO:0000313" key="2">
    <source>
        <dbReference type="Proteomes" id="UP000289411"/>
    </source>
</evidence>
<dbReference type="AlphaFoldDB" id="A0A4Q2R6S8"/>
<sequence length="216" mass="24312">MLIDLLSPERLGALLTLTGSAEAAIELHQETLQVGAALMVVTATVEIALRNAVCETLAQHFAVPNWLQQPPVTFRWRPPEAGKITKAVDDAKRDTYAKLDQAGKGALDALAYPKGRPPNTPHLKRAKDRRRNLQVSHGKVVAELTLYFWKRLYGPEYEQTLWRTALKRTFPDKALKRAEVAVQLEHIYQSRNRLAHHEPVLHKRFADTVAAVEFVA</sequence>
<dbReference type="RefSeq" id="WP_129221961.1">
    <property type="nucleotide sequence ID" value="NZ_QYBC01000032.1"/>
</dbReference>
<dbReference type="EMBL" id="QYBC01000032">
    <property type="protein sequence ID" value="RYB01651.1"/>
    <property type="molecule type" value="Genomic_DNA"/>
</dbReference>